<dbReference type="KEGG" id="mpad:KEF85_05715"/>
<dbReference type="RefSeq" id="WP_215583868.1">
    <property type="nucleotide sequence ID" value="NZ_CP073754.1"/>
</dbReference>
<evidence type="ECO:0000313" key="3">
    <source>
        <dbReference type="Proteomes" id="UP000676649"/>
    </source>
</evidence>
<reference evidence="2" key="1">
    <citation type="submission" date="2021-04" db="EMBL/GenBank/DDBJ databases">
        <title>Draft genome sequence data of methanotrophic Methylovulum sp. strain S1L and Methylomonas sp. strain S2AM isolated from boreal lake water columns.</title>
        <authorList>
            <person name="Rissanen A.J."/>
            <person name="Mangayil R."/>
            <person name="Svenning M.M."/>
            <person name="Khanongnuch R."/>
        </authorList>
    </citation>
    <scope>NUCLEOTIDE SEQUENCE</scope>
    <source>
        <strain evidence="2">S2AM</strain>
    </source>
</reference>
<dbReference type="PROSITE" id="PS51257">
    <property type="entry name" value="PROKAR_LIPOPROTEIN"/>
    <property type="match status" value="1"/>
</dbReference>
<keyword evidence="3" id="KW-1185">Reference proteome</keyword>
<dbReference type="EMBL" id="CP073754">
    <property type="protein sequence ID" value="QWF71955.1"/>
    <property type="molecule type" value="Genomic_DNA"/>
</dbReference>
<sequence length="157" mass="16409">MKILSKISTLACTCLLAGCANDGGSLSNLGTQAALAALNPNTTVQGALTNAITQHMAASVAGGQIGSQLQTVDQQYRLQQLGTALQSGNITQNQQWVNPQTGSAIALNPTGQSVVNAQTQQQCQVLQEVVTLPNGQTLTENRHACLNPQTNQWTLGQ</sequence>
<feature type="chain" id="PRO_5037352988" description="Surface antigen domain-containing protein" evidence="1">
    <location>
        <begin position="23"/>
        <end position="157"/>
    </location>
</feature>
<evidence type="ECO:0008006" key="4">
    <source>
        <dbReference type="Google" id="ProtNLM"/>
    </source>
</evidence>
<proteinExistence type="predicted"/>
<keyword evidence="1" id="KW-0732">Signal</keyword>
<name>A0A975MQJ3_9GAMM</name>
<gene>
    <name evidence="2" type="ORF">KEF85_05715</name>
</gene>
<dbReference type="Proteomes" id="UP000676649">
    <property type="component" value="Chromosome"/>
</dbReference>
<accession>A0A975MQJ3</accession>
<evidence type="ECO:0000313" key="2">
    <source>
        <dbReference type="EMBL" id="QWF71955.1"/>
    </source>
</evidence>
<protein>
    <recommendedName>
        <fullName evidence="4">Surface antigen domain-containing protein</fullName>
    </recommendedName>
</protein>
<dbReference type="AlphaFoldDB" id="A0A975MQJ3"/>
<feature type="signal peptide" evidence="1">
    <location>
        <begin position="1"/>
        <end position="22"/>
    </location>
</feature>
<organism evidence="2 3">
    <name type="scientific">Methylomonas paludis</name>
    <dbReference type="NCBI Taxonomy" id="1173101"/>
    <lineage>
        <taxon>Bacteria</taxon>
        <taxon>Pseudomonadati</taxon>
        <taxon>Pseudomonadota</taxon>
        <taxon>Gammaproteobacteria</taxon>
        <taxon>Methylococcales</taxon>
        <taxon>Methylococcaceae</taxon>
        <taxon>Methylomonas</taxon>
    </lineage>
</organism>
<evidence type="ECO:0000256" key="1">
    <source>
        <dbReference type="SAM" id="SignalP"/>
    </source>
</evidence>